<dbReference type="RefSeq" id="WP_190598751.1">
    <property type="nucleotide sequence ID" value="NZ_JADEVV010000029.1"/>
</dbReference>
<reference evidence="2 3" key="1">
    <citation type="submission" date="2020-10" db="EMBL/GenBank/DDBJ databases">
        <authorList>
            <person name="Castelo-Branco R."/>
            <person name="Eusebio N."/>
            <person name="Adriana R."/>
            <person name="Vieira A."/>
            <person name="Brugerolle De Fraissinette N."/>
            <person name="Rezende De Castro R."/>
            <person name="Schneider M.P."/>
            <person name="Vasconcelos V."/>
            <person name="Leao P.N."/>
        </authorList>
    </citation>
    <scope>NUCLEOTIDE SEQUENCE [LARGE SCALE GENOMIC DNA]</scope>
    <source>
        <strain evidence="2 3">LEGE 00031</strain>
    </source>
</reference>
<feature type="chain" id="PRO_5047013880" description="FecR protein domain-containing protein" evidence="1">
    <location>
        <begin position="37"/>
        <end position="248"/>
    </location>
</feature>
<keyword evidence="3" id="KW-1185">Reference proteome</keyword>
<dbReference type="EMBL" id="JADEVV010000029">
    <property type="protein sequence ID" value="MBE9254390.1"/>
    <property type="molecule type" value="Genomic_DNA"/>
</dbReference>
<accession>A0ABR9VSR5</accession>
<sequence length="248" mass="25553">MITLPSSPSLKLLKISALSASAPLLALGWAVAPSQAQISQAVVQEIIDGPQVYIEEIQAKVDDQAEFGQVIVTKKSRAGILFNNGAAGRLSENASVIVGQCVELERGQLLASGPVNGCMAGVSVAVTGTVYVMERNKGQSGEIKVLEGAVLVSDPENPGQTTQVKAGEKVSVLEGIIGSVIPMTPEELVALLSGSLFNGFSIPITPDGALQSMCSNLLPGLSCSTNGASYSPPIPSLPVSIPLPRFGF</sequence>
<organism evidence="2 3">
    <name type="scientific">Synechocystis salina LEGE 00031</name>
    <dbReference type="NCBI Taxonomy" id="1828736"/>
    <lineage>
        <taxon>Bacteria</taxon>
        <taxon>Bacillati</taxon>
        <taxon>Cyanobacteriota</taxon>
        <taxon>Cyanophyceae</taxon>
        <taxon>Synechococcales</taxon>
        <taxon>Merismopediaceae</taxon>
        <taxon>Synechocystis</taxon>
    </lineage>
</organism>
<dbReference type="Proteomes" id="UP000658720">
    <property type="component" value="Unassembled WGS sequence"/>
</dbReference>
<protein>
    <recommendedName>
        <fullName evidence="4">FecR protein domain-containing protein</fullName>
    </recommendedName>
</protein>
<evidence type="ECO:0008006" key="4">
    <source>
        <dbReference type="Google" id="ProtNLM"/>
    </source>
</evidence>
<feature type="signal peptide" evidence="1">
    <location>
        <begin position="1"/>
        <end position="36"/>
    </location>
</feature>
<gene>
    <name evidence="2" type="ORF">IQ217_11160</name>
</gene>
<keyword evidence="1" id="KW-0732">Signal</keyword>
<comment type="caution">
    <text evidence="2">The sequence shown here is derived from an EMBL/GenBank/DDBJ whole genome shotgun (WGS) entry which is preliminary data.</text>
</comment>
<evidence type="ECO:0000313" key="3">
    <source>
        <dbReference type="Proteomes" id="UP000658720"/>
    </source>
</evidence>
<proteinExistence type="predicted"/>
<name>A0ABR9VSR5_9SYNC</name>
<evidence type="ECO:0000313" key="2">
    <source>
        <dbReference type="EMBL" id="MBE9254390.1"/>
    </source>
</evidence>
<evidence type="ECO:0000256" key="1">
    <source>
        <dbReference type="SAM" id="SignalP"/>
    </source>
</evidence>